<organism evidence="7 8">
    <name type="scientific">Panicum virgatum</name>
    <name type="common">Blackwell switchgrass</name>
    <dbReference type="NCBI Taxonomy" id="38727"/>
    <lineage>
        <taxon>Eukaryota</taxon>
        <taxon>Viridiplantae</taxon>
        <taxon>Streptophyta</taxon>
        <taxon>Embryophyta</taxon>
        <taxon>Tracheophyta</taxon>
        <taxon>Spermatophyta</taxon>
        <taxon>Magnoliopsida</taxon>
        <taxon>Liliopsida</taxon>
        <taxon>Poales</taxon>
        <taxon>Poaceae</taxon>
        <taxon>PACMAD clade</taxon>
        <taxon>Panicoideae</taxon>
        <taxon>Panicodae</taxon>
        <taxon>Paniceae</taxon>
        <taxon>Panicinae</taxon>
        <taxon>Panicum</taxon>
        <taxon>Panicum sect. Hiantes</taxon>
    </lineage>
</organism>
<dbReference type="InterPro" id="IPR003657">
    <property type="entry name" value="WRKY_dom"/>
</dbReference>
<comment type="subcellular location">
    <subcellularLocation>
        <location evidence="1">Nucleus</location>
    </subcellularLocation>
</comment>
<feature type="domain" description="WRKY" evidence="6">
    <location>
        <begin position="137"/>
        <end position="174"/>
    </location>
</feature>
<keyword evidence="5" id="KW-0539">Nucleus</keyword>
<dbReference type="AlphaFoldDB" id="A0A8T0VDZ6"/>
<dbReference type="GO" id="GO:0043565">
    <property type="term" value="F:sequence-specific DNA binding"/>
    <property type="evidence" value="ECO:0007669"/>
    <property type="project" value="InterPro"/>
</dbReference>
<evidence type="ECO:0000256" key="4">
    <source>
        <dbReference type="ARBA" id="ARBA00023163"/>
    </source>
</evidence>
<evidence type="ECO:0000256" key="3">
    <source>
        <dbReference type="ARBA" id="ARBA00023125"/>
    </source>
</evidence>
<gene>
    <name evidence="7" type="ORF">PVAP13_2NG267503</name>
</gene>
<accession>A0A8T0VDZ6</accession>
<dbReference type="InterPro" id="IPR036576">
    <property type="entry name" value="WRKY_dom_sf"/>
</dbReference>
<dbReference type="GO" id="GO:0003700">
    <property type="term" value="F:DNA-binding transcription factor activity"/>
    <property type="evidence" value="ECO:0007669"/>
    <property type="project" value="InterPro"/>
</dbReference>
<evidence type="ECO:0000313" key="8">
    <source>
        <dbReference type="Proteomes" id="UP000823388"/>
    </source>
</evidence>
<sequence>MAAGPGGATVERFIVGAQKSTNQLKGCAGRATSGCWTRRSRRSRIPWQRRGGPPVRHHGFAFSSARVSAAQRAGHAAIAMAEFYWCRRRRRPRSAPRRSGQRVRYCSRSSIIFQLFDYNFWTDGACRMIVLQHGVQDSYTWRKYGQKEILGARFPRSYIFRKKNKVPTFCIIQRTRMILVTYTIKRKFRGITAFMDTEELLQMWPQARLPCAEACPAIRRRSIQA</sequence>
<dbReference type="Proteomes" id="UP000823388">
    <property type="component" value="Chromosome 2N"/>
</dbReference>
<keyword evidence="8" id="KW-1185">Reference proteome</keyword>
<evidence type="ECO:0000256" key="1">
    <source>
        <dbReference type="ARBA" id="ARBA00004123"/>
    </source>
</evidence>
<dbReference type="EMBL" id="CM029040">
    <property type="protein sequence ID" value="KAG2633450.1"/>
    <property type="molecule type" value="Genomic_DNA"/>
</dbReference>
<dbReference type="SMART" id="SM00774">
    <property type="entry name" value="WRKY"/>
    <property type="match status" value="1"/>
</dbReference>
<evidence type="ECO:0000256" key="5">
    <source>
        <dbReference type="ARBA" id="ARBA00023242"/>
    </source>
</evidence>
<keyword evidence="4" id="KW-0804">Transcription</keyword>
<proteinExistence type="predicted"/>
<keyword evidence="2" id="KW-0805">Transcription regulation</keyword>
<dbReference type="SUPFAM" id="SSF118290">
    <property type="entry name" value="WRKY DNA-binding domain"/>
    <property type="match status" value="1"/>
</dbReference>
<comment type="caution">
    <text evidence="7">The sequence shown here is derived from an EMBL/GenBank/DDBJ whole genome shotgun (WGS) entry which is preliminary data.</text>
</comment>
<dbReference type="Pfam" id="PF03106">
    <property type="entry name" value="WRKY"/>
    <property type="match status" value="1"/>
</dbReference>
<evidence type="ECO:0000313" key="7">
    <source>
        <dbReference type="EMBL" id="KAG2633450.1"/>
    </source>
</evidence>
<dbReference type="PROSITE" id="PS50811">
    <property type="entry name" value="WRKY"/>
    <property type="match status" value="1"/>
</dbReference>
<evidence type="ECO:0000259" key="6">
    <source>
        <dbReference type="PROSITE" id="PS50811"/>
    </source>
</evidence>
<dbReference type="Gene3D" id="2.20.25.80">
    <property type="entry name" value="WRKY domain"/>
    <property type="match status" value="1"/>
</dbReference>
<keyword evidence="3" id="KW-0238">DNA-binding</keyword>
<name>A0A8T0VDZ6_PANVG</name>
<protein>
    <recommendedName>
        <fullName evidence="6">WRKY domain-containing protein</fullName>
    </recommendedName>
</protein>
<dbReference type="GO" id="GO:0005634">
    <property type="term" value="C:nucleus"/>
    <property type="evidence" value="ECO:0007669"/>
    <property type="project" value="UniProtKB-SubCell"/>
</dbReference>
<evidence type="ECO:0000256" key="2">
    <source>
        <dbReference type="ARBA" id="ARBA00023015"/>
    </source>
</evidence>
<reference evidence="7" key="1">
    <citation type="submission" date="2020-05" db="EMBL/GenBank/DDBJ databases">
        <title>WGS assembly of Panicum virgatum.</title>
        <authorList>
            <person name="Lovell J.T."/>
            <person name="Jenkins J."/>
            <person name="Shu S."/>
            <person name="Juenger T.E."/>
            <person name="Schmutz J."/>
        </authorList>
    </citation>
    <scope>NUCLEOTIDE SEQUENCE</scope>
    <source>
        <strain evidence="7">AP13</strain>
    </source>
</reference>